<feature type="domain" description="Clp R" evidence="5">
    <location>
        <begin position="1"/>
        <end position="94"/>
    </location>
</feature>
<evidence type="ECO:0000256" key="2">
    <source>
        <dbReference type="ARBA" id="ARBA00022737"/>
    </source>
</evidence>
<comment type="similarity">
    <text evidence="1">Belongs to the ClpA/ClpB family.</text>
</comment>
<evidence type="ECO:0000313" key="6">
    <source>
        <dbReference type="EMBL" id="JAT45413.1"/>
    </source>
</evidence>
<accession>A0A1D1XSP5</accession>
<dbReference type="InterPro" id="IPR004176">
    <property type="entry name" value="Clp_R_N"/>
</dbReference>
<feature type="region of interest" description="Disordered" evidence="4">
    <location>
        <begin position="514"/>
        <end position="599"/>
    </location>
</feature>
<name>A0A1D1XSP5_9ARAE</name>
<dbReference type="AlphaFoldDB" id="A0A1D1XSP5"/>
<dbReference type="Gene3D" id="1.10.1780.10">
    <property type="entry name" value="Clp, N-terminal domain"/>
    <property type="match status" value="1"/>
</dbReference>
<feature type="non-terminal residue" evidence="6">
    <location>
        <position position="1"/>
    </location>
</feature>
<evidence type="ECO:0000256" key="3">
    <source>
        <dbReference type="PROSITE-ProRule" id="PRU01251"/>
    </source>
</evidence>
<dbReference type="SUPFAM" id="SSF52540">
    <property type="entry name" value="P-loop containing nucleoside triphosphate hydrolases"/>
    <property type="match status" value="1"/>
</dbReference>
<evidence type="ECO:0000256" key="4">
    <source>
        <dbReference type="SAM" id="MobiDB-lite"/>
    </source>
</evidence>
<evidence type="ECO:0000259" key="5">
    <source>
        <dbReference type="PROSITE" id="PS51903"/>
    </source>
</evidence>
<gene>
    <name evidence="6" type="primary">clpB_18</name>
    <name evidence="6" type="ORF">g.112398</name>
</gene>
<dbReference type="Gene3D" id="3.40.50.300">
    <property type="entry name" value="P-loop containing nucleotide triphosphate hydrolases"/>
    <property type="match status" value="1"/>
</dbReference>
<dbReference type="InterPro" id="IPR051650">
    <property type="entry name" value="SL_signaling_regulator"/>
</dbReference>
<feature type="compositionally biased region" description="Polar residues" evidence="4">
    <location>
        <begin position="514"/>
        <end position="524"/>
    </location>
</feature>
<dbReference type="Pfam" id="PF23569">
    <property type="entry name" value="NBD_SMAX1"/>
    <property type="match status" value="1"/>
</dbReference>
<dbReference type="InterPro" id="IPR027417">
    <property type="entry name" value="P-loop_NTPase"/>
</dbReference>
<feature type="compositionally biased region" description="Low complexity" evidence="4">
    <location>
        <begin position="95"/>
        <end position="115"/>
    </location>
</feature>
<sequence length="996" mass="105699">SVALDRLPAANGPAVEQPPISNALMAALKRAQANQRRGCPEQQQQPPPLLAVKVELEQLVVSVLDDPGVSRVMREASFSSPAVKATVEQSLLASSSSSATTSSAATSSSSPSPSGGILGGLGLGLGLRRTQPAPGAPLLPGDRSLYLNPRLQQQQGPGFRQQRDEANKVFDVMLRSRRRNPILVGDSQLEDLKKEVLQRIQKGGAGDGLLLRLAEVICLERQLPSDRSQIPHKLRELASSIDARFKTTAAMGVVLDLGDLKWLVETPGGGLGGAPGSGPTHHQQQQVMAEAGRAMVAEMAKLLSRFAEGAGGRVWLVGTATSATYLRCQVHHPTMEDDWDLQAVPISPPAAPPLLPSVLPRSGNNGVLGAASLESISHQKPFPPISAATLLARLPLPEKTDAPRREMCPVCKDSYEHELAKLVAKEFEKSSSGSKAEPPQPPLPPWLQVAKLSNGSTKPAATLLQTKEQEHMWKQTTKELLRRWTETCSRLHPVLRQPAVVPTSYNLSSLLRQGAQNGKTQHGASCSPLGVSGHGGPAADTPVRAASPPESPVRTDLVLGRTKPALPPPAPLEETTGRPPRRLAEEPAVFPPDMVPGDRREKVAGTLDFDSFKRLFKALTEKVSWQPEAASAVATAVMQCRAGGVGRRGRGAGARGDAWLLFFGPDSMGKKKMAVALSEAVVGRGPVTVRFGGGDAGHGVGAFRGKTAMDRVVEALRRDPSSVLVLENVDSAGALVLGTLKRAMERGRLPDSHGREVPLGTATFVLVSGVCEEKLLAAASSGWQLELAVGEKTGKRRPGWTLDEYWSTKPRKRSLATAPAGLSLDLNLAAGSDEDATESSRNSSDLTVEHEQGDSGRVAALVRPPAGLSELAGAVDEAVAFKPVDFGELRRRVSDTIAKRFEAAVGDGRSLSIDEEALDRLVGGVWFGTTTAAGFEEWTERVLVPGFRQLRGLPAPDGSTVVRLLPAKDGCGSVAGEWLPSVVRVVDDGPFGPLWK</sequence>
<organism evidence="6">
    <name type="scientific">Anthurium amnicola</name>
    <dbReference type="NCBI Taxonomy" id="1678845"/>
    <lineage>
        <taxon>Eukaryota</taxon>
        <taxon>Viridiplantae</taxon>
        <taxon>Streptophyta</taxon>
        <taxon>Embryophyta</taxon>
        <taxon>Tracheophyta</taxon>
        <taxon>Spermatophyta</taxon>
        <taxon>Magnoliopsida</taxon>
        <taxon>Liliopsida</taxon>
        <taxon>Araceae</taxon>
        <taxon>Pothoideae</taxon>
        <taxon>Potheae</taxon>
        <taxon>Anthurium</taxon>
    </lineage>
</organism>
<evidence type="ECO:0000256" key="1">
    <source>
        <dbReference type="ARBA" id="ARBA00008675"/>
    </source>
</evidence>
<reference evidence="6" key="1">
    <citation type="submission" date="2015-07" db="EMBL/GenBank/DDBJ databases">
        <title>Transcriptome Assembly of Anthurium amnicola.</title>
        <authorList>
            <person name="Suzuki J."/>
        </authorList>
    </citation>
    <scope>NUCLEOTIDE SEQUENCE</scope>
</reference>
<dbReference type="EMBL" id="GDJX01022523">
    <property type="protein sequence ID" value="JAT45413.1"/>
    <property type="molecule type" value="Transcribed_RNA"/>
</dbReference>
<dbReference type="PROSITE" id="PS51903">
    <property type="entry name" value="CLP_R"/>
    <property type="match status" value="1"/>
</dbReference>
<dbReference type="PANTHER" id="PTHR43572:SF13">
    <property type="entry name" value="PROTEIN SUPPRESSOR OF MAX2 1"/>
    <property type="match status" value="1"/>
</dbReference>
<feature type="region of interest" description="Disordered" evidence="4">
    <location>
        <begin position="831"/>
        <end position="855"/>
    </location>
</feature>
<dbReference type="PANTHER" id="PTHR43572">
    <property type="entry name" value="CHAPERONE PROTEIN CLPD, CHLOROPLASTIC"/>
    <property type="match status" value="1"/>
</dbReference>
<protein>
    <submittedName>
        <fullName evidence="6">Chaperone protein ClpB</fullName>
    </submittedName>
</protein>
<proteinExistence type="inferred from homology"/>
<dbReference type="InterPro" id="IPR036628">
    <property type="entry name" value="Clp_N_dom_sf"/>
</dbReference>
<keyword evidence="2 3" id="KW-0677">Repeat</keyword>
<dbReference type="InterPro" id="IPR058680">
    <property type="entry name" value="NBD_SMAX1-like"/>
</dbReference>
<feature type="region of interest" description="Disordered" evidence="4">
    <location>
        <begin position="426"/>
        <end position="446"/>
    </location>
</feature>
<dbReference type="Pfam" id="PF26587">
    <property type="entry name" value="AAA_lid_SMAX1"/>
    <property type="match status" value="1"/>
</dbReference>
<dbReference type="InterPro" id="IPR058954">
    <property type="entry name" value="AAA_lid_SMAX1"/>
</dbReference>
<feature type="region of interest" description="Disordered" evidence="4">
    <location>
        <begin position="95"/>
        <end position="116"/>
    </location>
</feature>